<dbReference type="EMBL" id="CM017626">
    <property type="protein sequence ID" value="TYH76965.1"/>
    <property type="molecule type" value="Genomic_DNA"/>
</dbReference>
<accession>A0A5D2LCV5</accession>
<evidence type="ECO:0000313" key="2">
    <source>
        <dbReference type="Proteomes" id="UP000322667"/>
    </source>
</evidence>
<protein>
    <submittedName>
        <fullName evidence="1">Uncharacterized protein</fullName>
    </submittedName>
</protein>
<keyword evidence="2" id="KW-1185">Reference proteome</keyword>
<proteinExistence type="predicted"/>
<name>A0A5D2LCV5_GOSTO</name>
<gene>
    <name evidence="1" type="ORF">ES332_D04G121900v1</name>
</gene>
<dbReference type="Proteomes" id="UP000322667">
    <property type="component" value="Chromosome D04"/>
</dbReference>
<evidence type="ECO:0000313" key="1">
    <source>
        <dbReference type="EMBL" id="TYH76965.1"/>
    </source>
</evidence>
<sequence length="106" mass="12080">MIAGFQKLNAFSLLPFVAETLHLFSPEVLAGVFPACDEPFLGFPSSDIFCFWDKNKLNLMESVFLVLNIPDDCSNDRFISIITLTFLYDNFRISHNSYFVDSQTNP</sequence>
<organism evidence="1 2">
    <name type="scientific">Gossypium tomentosum</name>
    <name type="common">Hawaiian cotton</name>
    <name type="synonym">Gossypium sandvicense</name>
    <dbReference type="NCBI Taxonomy" id="34277"/>
    <lineage>
        <taxon>Eukaryota</taxon>
        <taxon>Viridiplantae</taxon>
        <taxon>Streptophyta</taxon>
        <taxon>Embryophyta</taxon>
        <taxon>Tracheophyta</taxon>
        <taxon>Spermatophyta</taxon>
        <taxon>Magnoliopsida</taxon>
        <taxon>eudicotyledons</taxon>
        <taxon>Gunneridae</taxon>
        <taxon>Pentapetalae</taxon>
        <taxon>rosids</taxon>
        <taxon>malvids</taxon>
        <taxon>Malvales</taxon>
        <taxon>Malvaceae</taxon>
        <taxon>Malvoideae</taxon>
        <taxon>Gossypium</taxon>
    </lineage>
</organism>
<dbReference type="AlphaFoldDB" id="A0A5D2LCV5"/>
<reference evidence="1 2" key="1">
    <citation type="submission" date="2019-07" db="EMBL/GenBank/DDBJ databases">
        <title>WGS assembly of Gossypium tomentosum.</title>
        <authorList>
            <person name="Chen Z.J."/>
            <person name="Sreedasyam A."/>
            <person name="Ando A."/>
            <person name="Song Q."/>
            <person name="De L."/>
            <person name="Hulse-Kemp A."/>
            <person name="Ding M."/>
            <person name="Ye W."/>
            <person name="Kirkbride R."/>
            <person name="Jenkins J."/>
            <person name="Plott C."/>
            <person name="Lovell J."/>
            <person name="Lin Y.-M."/>
            <person name="Vaughn R."/>
            <person name="Liu B."/>
            <person name="Li W."/>
            <person name="Simpson S."/>
            <person name="Scheffler B."/>
            <person name="Saski C."/>
            <person name="Grover C."/>
            <person name="Hu G."/>
            <person name="Conover J."/>
            <person name="Carlson J."/>
            <person name="Shu S."/>
            <person name="Boston L."/>
            <person name="Williams M."/>
            <person name="Peterson D."/>
            <person name="Mcgee K."/>
            <person name="Jones D."/>
            <person name="Wendel J."/>
            <person name="Stelly D."/>
            <person name="Grimwood J."/>
            <person name="Schmutz J."/>
        </authorList>
    </citation>
    <scope>NUCLEOTIDE SEQUENCE [LARGE SCALE GENOMIC DNA]</scope>
    <source>
        <strain evidence="1">7179.01</strain>
    </source>
</reference>